<dbReference type="Proteomes" id="UP000324800">
    <property type="component" value="Unassembled WGS sequence"/>
</dbReference>
<evidence type="ECO:0008006" key="3">
    <source>
        <dbReference type="Google" id="ProtNLM"/>
    </source>
</evidence>
<name>A0A5J4VCD8_9EUKA</name>
<evidence type="ECO:0000313" key="2">
    <source>
        <dbReference type="Proteomes" id="UP000324800"/>
    </source>
</evidence>
<organism evidence="1 2">
    <name type="scientific">Streblomastix strix</name>
    <dbReference type="NCBI Taxonomy" id="222440"/>
    <lineage>
        <taxon>Eukaryota</taxon>
        <taxon>Metamonada</taxon>
        <taxon>Preaxostyla</taxon>
        <taxon>Oxymonadida</taxon>
        <taxon>Streblomastigidae</taxon>
        <taxon>Streblomastix</taxon>
    </lineage>
</organism>
<dbReference type="AlphaFoldDB" id="A0A5J4VCD8"/>
<dbReference type="SUPFAM" id="SSF51126">
    <property type="entry name" value="Pectin lyase-like"/>
    <property type="match status" value="1"/>
</dbReference>
<dbReference type="InterPro" id="IPR011050">
    <property type="entry name" value="Pectin_lyase_fold/virulence"/>
</dbReference>
<comment type="caution">
    <text evidence="1">The sequence shown here is derived from an EMBL/GenBank/DDBJ whole genome shotgun (WGS) entry which is preliminary data.</text>
</comment>
<proteinExistence type="predicted"/>
<dbReference type="EMBL" id="SNRW01008139">
    <property type="protein sequence ID" value="KAA6380024.1"/>
    <property type="molecule type" value="Genomic_DNA"/>
</dbReference>
<evidence type="ECO:0000313" key="1">
    <source>
        <dbReference type="EMBL" id="KAA6380024.1"/>
    </source>
</evidence>
<reference evidence="1 2" key="1">
    <citation type="submission" date="2019-03" db="EMBL/GenBank/DDBJ databases">
        <title>Single cell metagenomics reveals metabolic interactions within the superorganism composed of flagellate Streblomastix strix and complex community of Bacteroidetes bacteria on its surface.</title>
        <authorList>
            <person name="Treitli S.C."/>
            <person name="Kolisko M."/>
            <person name="Husnik F."/>
            <person name="Keeling P."/>
            <person name="Hampl V."/>
        </authorList>
    </citation>
    <scope>NUCLEOTIDE SEQUENCE [LARGE SCALE GENOMIC DNA]</scope>
    <source>
        <strain evidence="1">ST1C</strain>
    </source>
</reference>
<protein>
    <recommendedName>
        <fullName evidence="3">Right handed beta helix domain-containing protein</fullName>
    </recommendedName>
</protein>
<accession>A0A5J4VCD8</accession>
<gene>
    <name evidence="1" type="ORF">EZS28_024450</name>
</gene>
<sequence>MSRIIPIHLGESELDKVGSMVIAIVIVVIGVKKLFNQMLYIILLCTAFSVAQIPNTQIANASFKSSLCSPNNEVCKWDVSQTATGAKLTIAEALMEPCNESGGYEILLLDSKCNQNLSIHQNSNILIKGNNRKPTIWQATEQTPCIILLRQGNLTLENIGFNFTFRTDPIESIIPSNGLISIGDEQYRPSLTVHNCIFHSFSYDTQDLQYHIKVDHAAKLEVINSDFTGMDSEELYNQSFIHVKYCREIILKQCKFKNAKFKTGKKKGVNSFKDVLGSYRSL</sequence>